<evidence type="ECO:0008006" key="4">
    <source>
        <dbReference type="Google" id="ProtNLM"/>
    </source>
</evidence>
<evidence type="ECO:0000313" key="2">
    <source>
        <dbReference type="EMBL" id="KAF1948454.1"/>
    </source>
</evidence>
<dbReference type="EMBL" id="ML977058">
    <property type="protein sequence ID" value="KAF1948454.1"/>
    <property type="molecule type" value="Genomic_DNA"/>
</dbReference>
<evidence type="ECO:0000256" key="1">
    <source>
        <dbReference type="SAM" id="MobiDB-lite"/>
    </source>
</evidence>
<dbReference type="Proteomes" id="UP000800035">
    <property type="component" value="Unassembled WGS sequence"/>
</dbReference>
<name>A0A6A5T8H3_9PLEO</name>
<accession>A0A6A5T8H3</accession>
<feature type="compositionally biased region" description="Polar residues" evidence="1">
    <location>
        <begin position="127"/>
        <end position="142"/>
    </location>
</feature>
<feature type="region of interest" description="Disordered" evidence="1">
    <location>
        <begin position="119"/>
        <end position="142"/>
    </location>
</feature>
<keyword evidence="3" id="KW-1185">Reference proteome</keyword>
<dbReference type="OrthoDB" id="3557394at2759"/>
<dbReference type="AlphaFoldDB" id="A0A6A5T8H3"/>
<proteinExistence type="predicted"/>
<evidence type="ECO:0000313" key="3">
    <source>
        <dbReference type="Proteomes" id="UP000800035"/>
    </source>
</evidence>
<organism evidence="2 3">
    <name type="scientific">Byssothecium circinans</name>
    <dbReference type="NCBI Taxonomy" id="147558"/>
    <lineage>
        <taxon>Eukaryota</taxon>
        <taxon>Fungi</taxon>
        <taxon>Dikarya</taxon>
        <taxon>Ascomycota</taxon>
        <taxon>Pezizomycotina</taxon>
        <taxon>Dothideomycetes</taxon>
        <taxon>Pleosporomycetidae</taxon>
        <taxon>Pleosporales</taxon>
        <taxon>Massarineae</taxon>
        <taxon>Massarinaceae</taxon>
        <taxon>Byssothecium</taxon>
    </lineage>
</organism>
<sequence>MQEKQHQVRLMRKIWVGDVNDHIKLADADAVFQLLAYLSDPGSHSLPLAVTEKGHSLKKALIELSSHRNQWWKRIWTVQEGILPEKRVFQWGPLNMSMEALQQAIGTLSRKNNSVFASASAGKRSSRPSLRSPWTMSTWSPT</sequence>
<reference evidence="2" key="1">
    <citation type="journal article" date="2020" name="Stud. Mycol.">
        <title>101 Dothideomycetes genomes: a test case for predicting lifestyles and emergence of pathogens.</title>
        <authorList>
            <person name="Haridas S."/>
            <person name="Albert R."/>
            <person name="Binder M."/>
            <person name="Bloem J."/>
            <person name="Labutti K."/>
            <person name="Salamov A."/>
            <person name="Andreopoulos B."/>
            <person name="Baker S."/>
            <person name="Barry K."/>
            <person name="Bills G."/>
            <person name="Bluhm B."/>
            <person name="Cannon C."/>
            <person name="Castanera R."/>
            <person name="Culley D."/>
            <person name="Daum C."/>
            <person name="Ezra D."/>
            <person name="Gonzalez J."/>
            <person name="Henrissat B."/>
            <person name="Kuo A."/>
            <person name="Liang C."/>
            <person name="Lipzen A."/>
            <person name="Lutzoni F."/>
            <person name="Magnuson J."/>
            <person name="Mondo S."/>
            <person name="Nolan M."/>
            <person name="Ohm R."/>
            <person name="Pangilinan J."/>
            <person name="Park H.-J."/>
            <person name="Ramirez L."/>
            <person name="Alfaro M."/>
            <person name="Sun H."/>
            <person name="Tritt A."/>
            <person name="Yoshinaga Y."/>
            <person name="Zwiers L.-H."/>
            <person name="Turgeon B."/>
            <person name="Goodwin S."/>
            <person name="Spatafora J."/>
            <person name="Crous P."/>
            <person name="Grigoriev I."/>
        </authorList>
    </citation>
    <scope>NUCLEOTIDE SEQUENCE</scope>
    <source>
        <strain evidence="2">CBS 675.92</strain>
    </source>
</reference>
<gene>
    <name evidence="2" type="ORF">CC80DRAFT_556336</name>
</gene>
<protein>
    <recommendedName>
        <fullName evidence="4">Heterokaryon incompatibility domain-containing protein</fullName>
    </recommendedName>
</protein>